<dbReference type="InterPro" id="IPR011010">
    <property type="entry name" value="DNA_brk_join_enz"/>
</dbReference>
<dbReference type="InterPro" id="IPR042838">
    <property type="entry name" value="KIAA1958"/>
</dbReference>
<evidence type="ECO:0000256" key="3">
    <source>
        <dbReference type="ARBA" id="ARBA00022843"/>
    </source>
</evidence>
<evidence type="ECO:0000259" key="5">
    <source>
        <dbReference type="Pfam" id="PF12012"/>
    </source>
</evidence>
<dbReference type="PANTHER" id="PTHR46963">
    <property type="entry name" value="SIMILAR TO RIKEN CDNA E130308A19"/>
    <property type="match status" value="1"/>
</dbReference>
<comment type="caution">
    <text evidence="6">The sequence shown here is derived from an EMBL/GenBank/DDBJ whole genome shotgun (WGS) entry which is preliminary data.</text>
</comment>
<feature type="domain" description="ZMYM2-like/QRICH1 C-terminal" evidence="5">
    <location>
        <begin position="138"/>
        <end position="286"/>
    </location>
</feature>
<keyword evidence="2" id="KW-0597">Phosphoprotein</keyword>
<evidence type="ECO:0000313" key="7">
    <source>
        <dbReference type="Proteomes" id="UP001159428"/>
    </source>
</evidence>
<name>A0AAU9XPE4_9CNID</name>
<evidence type="ECO:0000256" key="4">
    <source>
        <dbReference type="ARBA" id="ARBA00023172"/>
    </source>
</evidence>
<keyword evidence="4" id="KW-0233">DNA recombination</keyword>
<sequence length="417" mass="47560">MADSQFALSNQNIAEQLKENAKNKNTLKATQTWLNVWQTWATQRKVNPKMEEYEHEQLDKMLQIFHTEIRTKDGCEYEPESLKSMLAALDRYLKEHDYKYSIIRDREFHQSKLVLEGKVKCLRQQGKGKRPNAANAQTAEEEKMLWSELSLGDCSPRVLSQTMWWILTQHFGLRGRQEHHSMEVEDFSFCVDDSGTEYVTFKENPTKTRQGGLNTKHRSVLPKMFATGGQRCPVELLKQYLSRRPQELRDKGPFYLAIIENPKTNVCYKKQRLGVNSIDNMMKSVVKNTALETSKKKLTNHTARKTVVKKLRAASVERQSIIQVTGHASEKSLNDYDEGSEKEQRQLSNIISNAPQSVASSSFPGLPMWSSPATTSTCEQVKTSGHAFTVNNFHNCQVTFNGIQGQCSSPKSTSQNV</sequence>
<dbReference type="PANTHER" id="PTHR46963:SF2">
    <property type="match status" value="1"/>
</dbReference>
<dbReference type="Proteomes" id="UP001159428">
    <property type="component" value="Unassembled WGS sequence"/>
</dbReference>
<protein>
    <recommendedName>
        <fullName evidence="5">ZMYM2-like/QRICH1 C-terminal domain-containing protein</fullName>
    </recommendedName>
</protein>
<gene>
    <name evidence="6" type="ORF">PMEA_00027748</name>
</gene>
<dbReference type="Gene3D" id="1.10.443.10">
    <property type="entry name" value="Intergrase catalytic core"/>
    <property type="match status" value="1"/>
</dbReference>
<dbReference type="InterPro" id="IPR013762">
    <property type="entry name" value="Integrase-like_cat_sf"/>
</dbReference>
<dbReference type="GO" id="GO:0015074">
    <property type="term" value="P:DNA integration"/>
    <property type="evidence" value="ECO:0007669"/>
    <property type="project" value="InterPro"/>
</dbReference>
<dbReference type="SUPFAM" id="SSF56349">
    <property type="entry name" value="DNA breaking-rejoining enzymes"/>
    <property type="match status" value="1"/>
</dbReference>
<dbReference type="InterPro" id="IPR021893">
    <property type="entry name" value="ZMYM2-like_C"/>
</dbReference>
<evidence type="ECO:0000313" key="6">
    <source>
        <dbReference type="EMBL" id="CAH3154843.1"/>
    </source>
</evidence>
<evidence type="ECO:0000256" key="2">
    <source>
        <dbReference type="ARBA" id="ARBA00022553"/>
    </source>
</evidence>
<evidence type="ECO:0000256" key="1">
    <source>
        <dbReference type="ARBA" id="ARBA00022499"/>
    </source>
</evidence>
<keyword evidence="7" id="KW-1185">Reference proteome</keyword>
<dbReference type="EMBL" id="CALNXJ010000056">
    <property type="protein sequence ID" value="CAH3154843.1"/>
    <property type="molecule type" value="Genomic_DNA"/>
</dbReference>
<dbReference type="AlphaFoldDB" id="A0AAU9XPE4"/>
<keyword evidence="1" id="KW-1017">Isopeptide bond</keyword>
<reference evidence="6 7" key="1">
    <citation type="submission" date="2022-05" db="EMBL/GenBank/DDBJ databases">
        <authorList>
            <consortium name="Genoscope - CEA"/>
            <person name="William W."/>
        </authorList>
    </citation>
    <scope>NUCLEOTIDE SEQUENCE [LARGE SCALE GENOMIC DNA]</scope>
</reference>
<keyword evidence="3" id="KW-0832">Ubl conjugation</keyword>
<accession>A0AAU9XPE4</accession>
<dbReference type="GO" id="GO:0003677">
    <property type="term" value="F:DNA binding"/>
    <property type="evidence" value="ECO:0007669"/>
    <property type="project" value="InterPro"/>
</dbReference>
<dbReference type="GO" id="GO:0006310">
    <property type="term" value="P:DNA recombination"/>
    <property type="evidence" value="ECO:0007669"/>
    <property type="project" value="UniProtKB-KW"/>
</dbReference>
<organism evidence="6 7">
    <name type="scientific">Pocillopora meandrina</name>
    <dbReference type="NCBI Taxonomy" id="46732"/>
    <lineage>
        <taxon>Eukaryota</taxon>
        <taxon>Metazoa</taxon>
        <taxon>Cnidaria</taxon>
        <taxon>Anthozoa</taxon>
        <taxon>Hexacorallia</taxon>
        <taxon>Scleractinia</taxon>
        <taxon>Astrocoeniina</taxon>
        <taxon>Pocilloporidae</taxon>
        <taxon>Pocillopora</taxon>
    </lineage>
</organism>
<proteinExistence type="predicted"/>
<dbReference type="Pfam" id="PF12012">
    <property type="entry name" value="DUF3504"/>
    <property type="match status" value="1"/>
</dbReference>